<feature type="transmembrane region" description="Helical" evidence="2">
    <location>
        <begin position="12"/>
        <end position="32"/>
    </location>
</feature>
<evidence type="ECO:0000256" key="1">
    <source>
        <dbReference type="SAM" id="Coils"/>
    </source>
</evidence>
<keyword evidence="4" id="KW-1185">Reference proteome</keyword>
<keyword evidence="2" id="KW-1133">Transmembrane helix</keyword>
<evidence type="ECO:0000313" key="3">
    <source>
        <dbReference type="EMBL" id="UXZ05319.1"/>
    </source>
</evidence>
<feature type="coiled-coil region" evidence="1">
    <location>
        <begin position="42"/>
        <end position="85"/>
    </location>
</feature>
<evidence type="ECO:0000313" key="4">
    <source>
        <dbReference type="Proteomes" id="UP001063782"/>
    </source>
</evidence>
<organism evidence="3 4">
    <name type="scientific">Moraxella nasicaprae</name>
    <dbReference type="NCBI Taxonomy" id="2904122"/>
    <lineage>
        <taxon>Bacteria</taxon>
        <taxon>Pseudomonadati</taxon>
        <taxon>Pseudomonadota</taxon>
        <taxon>Gammaproteobacteria</taxon>
        <taxon>Moraxellales</taxon>
        <taxon>Moraxellaceae</taxon>
        <taxon>Moraxella</taxon>
    </lineage>
</organism>
<sequence length="85" mass="10039">MTAQNLNTRKGVSWLYVIVATLSILVVCLIYWNYSLTRQLVIAEDQIEMNRLQQRITQLEQNYELNQLAKTQDQLKQQLLAQDNR</sequence>
<reference evidence="3" key="1">
    <citation type="submission" date="2021-12" db="EMBL/GenBank/DDBJ databases">
        <title>taxonomy of Moraxella sp. ZY201224.</title>
        <authorList>
            <person name="Li F."/>
        </authorList>
    </citation>
    <scope>NUCLEOTIDE SEQUENCE</scope>
    <source>
        <strain evidence="3">ZY201224</strain>
    </source>
</reference>
<dbReference type="RefSeq" id="WP_263076820.1">
    <property type="nucleotide sequence ID" value="NZ_CP089977.1"/>
</dbReference>
<evidence type="ECO:0008006" key="5">
    <source>
        <dbReference type="Google" id="ProtNLM"/>
    </source>
</evidence>
<keyword evidence="2" id="KW-0472">Membrane</keyword>
<dbReference type="EMBL" id="CP089977">
    <property type="protein sequence ID" value="UXZ05319.1"/>
    <property type="molecule type" value="Genomic_DNA"/>
</dbReference>
<evidence type="ECO:0000256" key="2">
    <source>
        <dbReference type="SAM" id="Phobius"/>
    </source>
</evidence>
<keyword evidence="2" id="KW-0812">Transmembrane</keyword>
<gene>
    <name evidence="3" type="ORF">LU297_02380</name>
</gene>
<keyword evidence="1" id="KW-0175">Coiled coil</keyword>
<accession>A0ABY6F5D8</accession>
<dbReference type="Proteomes" id="UP001063782">
    <property type="component" value="Chromosome"/>
</dbReference>
<proteinExistence type="predicted"/>
<name>A0ABY6F5D8_9GAMM</name>
<protein>
    <recommendedName>
        <fullName evidence="5">Cell division protein FtsL</fullName>
    </recommendedName>
</protein>